<dbReference type="InterPro" id="IPR029063">
    <property type="entry name" value="SAM-dependent_MTases_sf"/>
</dbReference>
<dbReference type="PANTHER" id="PTHR43836:SF2">
    <property type="entry name" value="CATECHOL O-METHYLTRANSFERASE 1-RELATED"/>
    <property type="match status" value="1"/>
</dbReference>
<dbReference type="Proteomes" id="UP000008144">
    <property type="component" value="Unassembled WGS sequence"/>
</dbReference>
<dbReference type="GeneTree" id="ENSGT00940000167509"/>
<dbReference type="GO" id="GO:0032502">
    <property type="term" value="P:developmental process"/>
    <property type="evidence" value="ECO:0000318"/>
    <property type="project" value="GO_Central"/>
</dbReference>
<evidence type="ECO:0000256" key="2">
    <source>
        <dbReference type="ARBA" id="ARBA00022603"/>
    </source>
</evidence>
<proteinExistence type="inferred from homology"/>
<keyword evidence="3" id="KW-0808">Transferase</keyword>
<dbReference type="AlphaFoldDB" id="F6YD46"/>
<dbReference type="Ensembl" id="ENSCINT00000005439.3">
    <property type="protein sequence ID" value="ENSCINP00000005439.3"/>
    <property type="gene ID" value="ENSCING00000002670.3"/>
</dbReference>
<evidence type="ECO:0000313" key="9">
    <source>
        <dbReference type="Proteomes" id="UP000008144"/>
    </source>
</evidence>
<dbReference type="HOGENOM" id="CLU_050461_5_0_1"/>
<dbReference type="GO" id="GO:0042417">
    <property type="term" value="P:dopamine metabolic process"/>
    <property type="evidence" value="ECO:0000318"/>
    <property type="project" value="GO_Central"/>
</dbReference>
<dbReference type="PANTHER" id="PTHR43836">
    <property type="entry name" value="CATECHOL O-METHYLTRANSFERASE 1-RELATED"/>
    <property type="match status" value="1"/>
</dbReference>
<reference evidence="8" key="3">
    <citation type="submission" date="2025-09" db="UniProtKB">
        <authorList>
            <consortium name="Ensembl"/>
        </authorList>
    </citation>
    <scope>IDENTIFICATION</scope>
</reference>
<evidence type="ECO:0000256" key="5">
    <source>
        <dbReference type="ARBA" id="ARBA00022867"/>
    </source>
</evidence>
<dbReference type="GO" id="GO:0042424">
    <property type="term" value="P:catecholamine catabolic process"/>
    <property type="evidence" value="ECO:0000318"/>
    <property type="project" value="GO_Central"/>
</dbReference>
<keyword evidence="5" id="KW-0531">Neurotransmitter degradation</keyword>
<reference evidence="9" key="1">
    <citation type="journal article" date="2002" name="Science">
        <title>The draft genome of Ciona intestinalis: insights into chordate and vertebrate origins.</title>
        <authorList>
            <person name="Dehal P."/>
            <person name="Satou Y."/>
            <person name="Campbell R.K."/>
            <person name="Chapman J."/>
            <person name="Degnan B."/>
            <person name="De Tomaso A."/>
            <person name="Davidson B."/>
            <person name="Di Gregorio A."/>
            <person name="Gelpke M."/>
            <person name="Goodstein D.M."/>
            <person name="Harafuji N."/>
            <person name="Hastings K.E."/>
            <person name="Ho I."/>
            <person name="Hotta K."/>
            <person name="Huang W."/>
            <person name="Kawashima T."/>
            <person name="Lemaire P."/>
            <person name="Martinez D."/>
            <person name="Meinertzhagen I.A."/>
            <person name="Necula S."/>
            <person name="Nonaka M."/>
            <person name="Putnam N."/>
            <person name="Rash S."/>
            <person name="Saiga H."/>
            <person name="Satake M."/>
            <person name="Terry A."/>
            <person name="Yamada L."/>
            <person name="Wang H.G."/>
            <person name="Awazu S."/>
            <person name="Azumi K."/>
            <person name="Boore J."/>
            <person name="Branno M."/>
            <person name="Chin-Bow S."/>
            <person name="DeSantis R."/>
            <person name="Doyle S."/>
            <person name="Francino P."/>
            <person name="Keys D.N."/>
            <person name="Haga S."/>
            <person name="Hayashi H."/>
            <person name="Hino K."/>
            <person name="Imai K.S."/>
            <person name="Inaba K."/>
            <person name="Kano S."/>
            <person name="Kobayashi K."/>
            <person name="Kobayashi M."/>
            <person name="Lee B.I."/>
            <person name="Makabe K.W."/>
            <person name="Manohar C."/>
            <person name="Matassi G."/>
            <person name="Medina M."/>
            <person name="Mochizuki Y."/>
            <person name="Mount S."/>
            <person name="Morishita T."/>
            <person name="Miura S."/>
            <person name="Nakayama A."/>
            <person name="Nishizaka S."/>
            <person name="Nomoto H."/>
            <person name="Ohta F."/>
            <person name="Oishi K."/>
            <person name="Rigoutsos I."/>
            <person name="Sano M."/>
            <person name="Sasaki A."/>
            <person name="Sasakura Y."/>
            <person name="Shoguchi E."/>
            <person name="Shin-i T."/>
            <person name="Spagnuolo A."/>
            <person name="Stainier D."/>
            <person name="Suzuki M.M."/>
            <person name="Tassy O."/>
            <person name="Takatori N."/>
            <person name="Tokuoka M."/>
            <person name="Yagi K."/>
            <person name="Yoshizaki F."/>
            <person name="Wada S."/>
            <person name="Zhang C."/>
            <person name="Hyatt P.D."/>
            <person name="Larimer F."/>
            <person name="Detter C."/>
            <person name="Doggett N."/>
            <person name="Glavina T."/>
            <person name="Hawkins T."/>
            <person name="Richardson P."/>
            <person name="Lucas S."/>
            <person name="Kohara Y."/>
            <person name="Levine M."/>
            <person name="Satoh N."/>
            <person name="Rokhsar D.S."/>
        </authorList>
    </citation>
    <scope>NUCLEOTIDE SEQUENCE [LARGE SCALE GENOMIC DNA]</scope>
</reference>
<keyword evidence="9" id="KW-1185">Reference proteome</keyword>
<dbReference type="STRING" id="7719.ENSCINP00000005439"/>
<organism evidence="8 9">
    <name type="scientific">Ciona intestinalis</name>
    <name type="common">Transparent sea squirt</name>
    <name type="synonym">Ascidia intestinalis</name>
    <dbReference type="NCBI Taxonomy" id="7719"/>
    <lineage>
        <taxon>Eukaryota</taxon>
        <taxon>Metazoa</taxon>
        <taxon>Chordata</taxon>
        <taxon>Tunicata</taxon>
        <taxon>Ascidiacea</taxon>
        <taxon>Phlebobranchia</taxon>
        <taxon>Cionidae</taxon>
        <taxon>Ciona</taxon>
    </lineage>
</organism>
<evidence type="ECO:0000256" key="6">
    <source>
        <dbReference type="ARBA" id="ARBA00022939"/>
    </source>
</evidence>
<keyword evidence="4" id="KW-0949">S-adenosyl-L-methionine</keyword>
<protein>
    <recommendedName>
        <fullName evidence="1">catechol O-methyltransferase</fullName>
        <ecNumber evidence="1">2.1.1.6</ecNumber>
    </recommendedName>
</protein>
<dbReference type="OMA" id="IGYSAIM"/>
<dbReference type="Gene3D" id="3.40.50.150">
    <property type="entry name" value="Vaccinia Virus protein VP39"/>
    <property type="match status" value="1"/>
</dbReference>
<evidence type="ECO:0000256" key="1">
    <source>
        <dbReference type="ARBA" id="ARBA00012880"/>
    </source>
</evidence>
<dbReference type="SUPFAM" id="SSF53335">
    <property type="entry name" value="S-adenosyl-L-methionine-dependent methyltransferases"/>
    <property type="match status" value="1"/>
</dbReference>
<evidence type="ECO:0000256" key="7">
    <source>
        <dbReference type="ARBA" id="ARBA00023453"/>
    </source>
</evidence>
<evidence type="ECO:0000256" key="3">
    <source>
        <dbReference type="ARBA" id="ARBA00022679"/>
    </source>
</evidence>
<dbReference type="PROSITE" id="PS51682">
    <property type="entry name" value="SAM_OMT_I"/>
    <property type="match status" value="1"/>
</dbReference>
<evidence type="ECO:0000313" key="8">
    <source>
        <dbReference type="Ensembl" id="ENSCINP00000005439.3"/>
    </source>
</evidence>
<evidence type="ECO:0000256" key="4">
    <source>
        <dbReference type="ARBA" id="ARBA00022691"/>
    </source>
</evidence>
<dbReference type="EC" id="2.1.1.6" evidence="1"/>
<dbReference type="InterPro" id="IPR002935">
    <property type="entry name" value="SAM_O-MeTrfase"/>
</dbReference>
<dbReference type="InParanoid" id="F6YD46"/>
<name>F6YD46_CIOIN</name>
<dbReference type="FunCoup" id="F6YD46">
    <property type="interactions" value="71"/>
</dbReference>
<keyword evidence="6" id="KW-0128">Catecholamine metabolism</keyword>
<dbReference type="CDD" id="cd02440">
    <property type="entry name" value="AdoMet_MTases"/>
    <property type="match status" value="1"/>
</dbReference>
<dbReference type="GO" id="GO:0016206">
    <property type="term" value="F:catechol O-methyltransferase activity"/>
    <property type="evidence" value="ECO:0000318"/>
    <property type="project" value="GO_Central"/>
</dbReference>
<keyword evidence="2" id="KW-0489">Methyltransferase</keyword>
<dbReference type="Pfam" id="PF01596">
    <property type="entry name" value="Methyltransf_3"/>
    <property type="match status" value="1"/>
</dbReference>
<accession>F6YD46</accession>
<reference evidence="8" key="2">
    <citation type="submission" date="2025-08" db="UniProtKB">
        <authorList>
            <consortium name="Ensembl"/>
        </authorList>
    </citation>
    <scope>IDENTIFICATION</scope>
</reference>
<comment type="similarity">
    <text evidence="7">Belongs to the class I-like SAM-binding methyltransferase superfamily. Cation-dependent O-methyltransferase family.</text>
</comment>
<dbReference type="GO" id="GO:0032259">
    <property type="term" value="P:methylation"/>
    <property type="evidence" value="ECO:0007669"/>
    <property type="project" value="UniProtKB-KW"/>
</dbReference>
<sequence>ETRAFFSHCCGGFCAGKPLLSYTAVPRCLSLHKWRLYLFRLAVVVDHIRIMAKGTDLTFPYHIVDHVVKTAKRGDVSSVIDVIDQYCYSVEKAMNVGDVKGAILDKCFLEASPQNVLELGCYCGYSSLRMSRLLKEDAKIFTIEANPDYAKFAQQIITFAGMEKRIQILQGLSDEVLPTIAEKCGVQTFDFVFIDHAKELYKRDLIMLENLGLIRHGTTIVADNVIYPGCPDYLKYVRNNPKYKSANYLSKLEYTDREDAIEKSIYLP</sequence>
<dbReference type="FunFam" id="3.40.50.150:FF:000054">
    <property type="entry name" value="Catechol O-methyltransferase"/>
    <property type="match status" value="1"/>
</dbReference>